<dbReference type="AlphaFoldDB" id="H6L2Z0"/>
<dbReference type="Pfam" id="PF13489">
    <property type="entry name" value="Methyltransf_23"/>
    <property type="match status" value="1"/>
</dbReference>
<dbReference type="SUPFAM" id="SSF53335">
    <property type="entry name" value="S-adenosyl-L-methionine-dependent methyltransferases"/>
    <property type="match status" value="1"/>
</dbReference>
<evidence type="ECO:0000313" key="2">
    <source>
        <dbReference type="Proteomes" id="UP000007519"/>
    </source>
</evidence>
<evidence type="ECO:0000313" key="1">
    <source>
        <dbReference type="EMBL" id="AFC23717.1"/>
    </source>
</evidence>
<gene>
    <name evidence="1" type="ordered locus">SGRA_0981</name>
</gene>
<dbReference type="EMBL" id="CP002831">
    <property type="protein sequence ID" value="AFC23717.1"/>
    <property type="molecule type" value="Genomic_DNA"/>
</dbReference>
<dbReference type="HOGENOM" id="CLU_1219028_0_0_10"/>
<organism evidence="1 2">
    <name type="scientific">Saprospira grandis (strain Lewin)</name>
    <dbReference type="NCBI Taxonomy" id="984262"/>
    <lineage>
        <taxon>Bacteria</taxon>
        <taxon>Pseudomonadati</taxon>
        <taxon>Bacteroidota</taxon>
        <taxon>Saprospiria</taxon>
        <taxon>Saprospirales</taxon>
        <taxon>Saprospiraceae</taxon>
        <taxon>Saprospira</taxon>
    </lineage>
</organism>
<name>H6L2Z0_SAPGL</name>
<keyword evidence="2" id="KW-1185">Reference proteome</keyword>
<dbReference type="OrthoDB" id="5565939at2"/>
<dbReference type="RefSeq" id="WP_015691366.1">
    <property type="nucleotide sequence ID" value="NC_016940.1"/>
</dbReference>
<proteinExistence type="predicted"/>
<dbReference type="InterPro" id="IPR029063">
    <property type="entry name" value="SAM-dependent_MTases_sf"/>
</dbReference>
<dbReference type="KEGG" id="sgn:SGRA_0981"/>
<sequence>MVSEVLKIETPKEDSHISSLLLKTYMVHPLCERLKRPEAKSALELGCRFPLSFFPLFHRFDFTEFHGVDQDTKEQAMSKFLAQNKRLQAADPQNFYEIYRSVFKKFGADSQPVLQDQQAFEALFEPKLNWETDVFDYMKALPADKKFDFISMINLLHLLPNVDKMWELINLALDHLAPDGVLYFRVFKSKNYNIREFLDQVQERLDKGSLLFYQPKEGLQYFKLLYY</sequence>
<reference evidence="1 2" key="1">
    <citation type="journal article" date="2012" name="Stand. Genomic Sci.">
        <title>Complete genome sequencing and analysis of Saprospira grandis str. Lewin, a predatory marine bacterium.</title>
        <authorList>
            <person name="Saw J.H."/>
            <person name="Yuryev A."/>
            <person name="Kanbe M."/>
            <person name="Hou S."/>
            <person name="Young A.G."/>
            <person name="Aizawa S."/>
            <person name="Alam M."/>
        </authorList>
    </citation>
    <scope>NUCLEOTIDE SEQUENCE [LARGE SCALE GENOMIC DNA]</scope>
    <source>
        <strain evidence="1 2">Lewin</strain>
    </source>
</reference>
<dbReference type="Proteomes" id="UP000007519">
    <property type="component" value="Chromosome"/>
</dbReference>
<accession>H6L2Z0</accession>
<protein>
    <submittedName>
        <fullName evidence="1">Uncharacterized protein</fullName>
    </submittedName>
</protein>
<dbReference type="Gene3D" id="3.40.50.150">
    <property type="entry name" value="Vaccinia Virus protein VP39"/>
    <property type="match status" value="1"/>
</dbReference>